<dbReference type="Proteomes" id="UP000091820">
    <property type="component" value="Unassembled WGS sequence"/>
</dbReference>
<name>A0A1A9WNI5_9MUSC</name>
<dbReference type="EnsemblMetazoa" id="GBRI026147-RA">
    <property type="protein sequence ID" value="GBRI026147-PA"/>
    <property type="gene ID" value="GBRI026147"/>
</dbReference>
<keyword evidence="2" id="KW-1185">Reference proteome</keyword>
<organism evidence="1 2">
    <name type="scientific">Glossina brevipalpis</name>
    <dbReference type="NCBI Taxonomy" id="37001"/>
    <lineage>
        <taxon>Eukaryota</taxon>
        <taxon>Metazoa</taxon>
        <taxon>Ecdysozoa</taxon>
        <taxon>Arthropoda</taxon>
        <taxon>Hexapoda</taxon>
        <taxon>Insecta</taxon>
        <taxon>Pterygota</taxon>
        <taxon>Neoptera</taxon>
        <taxon>Endopterygota</taxon>
        <taxon>Diptera</taxon>
        <taxon>Brachycera</taxon>
        <taxon>Muscomorpha</taxon>
        <taxon>Hippoboscoidea</taxon>
        <taxon>Glossinidae</taxon>
        <taxon>Glossina</taxon>
    </lineage>
</organism>
<accession>A0A1A9WNI5</accession>
<evidence type="ECO:0000313" key="2">
    <source>
        <dbReference type="Proteomes" id="UP000091820"/>
    </source>
</evidence>
<proteinExistence type="predicted"/>
<reference evidence="1" key="2">
    <citation type="submission" date="2020-05" db="UniProtKB">
        <authorList>
            <consortium name="EnsemblMetazoa"/>
        </authorList>
    </citation>
    <scope>IDENTIFICATION</scope>
    <source>
        <strain evidence="1">IAEA</strain>
    </source>
</reference>
<protein>
    <submittedName>
        <fullName evidence="1">Uncharacterized protein</fullName>
    </submittedName>
</protein>
<dbReference type="AlphaFoldDB" id="A0A1A9WNI5"/>
<reference evidence="2" key="1">
    <citation type="submission" date="2014-03" db="EMBL/GenBank/DDBJ databases">
        <authorList>
            <person name="Aksoy S."/>
            <person name="Warren W."/>
            <person name="Wilson R.K."/>
        </authorList>
    </citation>
    <scope>NUCLEOTIDE SEQUENCE [LARGE SCALE GENOMIC DNA]</scope>
    <source>
        <strain evidence="2">IAEA</strain>
    </source>
</reference>
<dbReference type="VEuPathDB" id="VectorBase:GBRI026147"/>
<evidence type="ECO:0000313" key="1">
    <source>
        <dbReference type="EnsemblMetazoa" id="GBRI026147-PA"/>
    </source>
</evidence>
<sequence>MTTFFCPLRAYPREPRYASSSSNAELSSFLPLAALDYVGGACLGGCGVDEPAGDLETLLSDLKEFFPLMSMFLSLLLVPGVVGPADSSIGIAVYMWLSAMYFVLTIKFIVDVRCAFPVVIVDSPFRNFSHIITIEDTRNRSTDAFS</sequence>